<protein>
    <recommendedName>
        <fullName evidence="3">Large ribosomal subunit protein uL14</fullName>
    </recommendedName>
</protein>
<keyword evidence="3 5" id="KW-0694">RNA-binding</keyword>
<keyword evidence="2 3" id="KW-0687">Ribonucleoprotein</keyword>
<dbReference type="InterPro" id="IPR019972">
    <property type="entry name" value="Ribosomal_uL14_CS"/>
</dbReference>
<sequence>MLQHRSILKVADNTGAHKLMLIGIPGHSRKKSAKLGDVVTCTVKAADPNGLVKTHQIVLALIIRTKKEVSREDGSYIRFSDNAAVIVDKTRVPLGSRIFGPVAREIKDKKNSKIISMAPEVW</sequence>
<comment type="subunit">
    <text evidence="3">Part of the 50S ribosomal subunit. Forms a cluster with proteins L3 and L19. In the 70S ribosome, L14 and L19 interact and together make contacts with the 16S rRNA in bridges B5 and B8.</text>
</comment>
<evidence type="ECO:0000256" key="4">
    <source>
        <dbReference type="RuleBase" id="RU003949"/>
    </source>
</evidence>
<dbReference type="InterPro" id="IPR000218">
    <property type="entry name" value="Ribosomal_uL14"/>
</dbReference>
<organism evidence="6 7">
    <name type="scientific">Candidatus Curtissbacteria bacterium RBG_16_39_7</name>
    <dbReference type="NCBI Taxonomy" id="1797707"/>
    <lineage>
        <taxon>Bacteria</taxon>
        <taxon>Candidatus Curtissiibacteriota</taxon>
    </lineage>
</organism>
<evidence type="ECO:0000313" key="6">
    <source>
        <dbReference type="EMBL" id="OGD85733.1"/>
    </source>
</evidence>
<reference evidence="6 7" key="1">
    <citation type="journal article" date="2016" name="Nat. Commun.">
        <title>Thousands of microbial genomes shed light on interconnected biogeochemical processes in an aquifer system.</title>
        <authorList>
            <person name="Anantharaman K."/>
            <person name="Brown C.T."/>
            <person name="Hug L.A."/>
            <person name="Sharon I."/>
            <person name="Castelle C.J."/>
            <person name="Probst A.J."/>
            <person name="Thomas B.C."/>
            <person name="Singh A."/>
            <person name="Wilkins M.J."/>
            <person name="Karaoz U."/>
            <person name="Brodie E.L."/>
            <person name="Williams K.H."/>
            <person name="Hubbard S.S."/>
            <person name="Banfield J.F."/>
        </authorList>
    </citation>
    <scope>NUCLEOTIDE SEQUENCE [LARGE SCALE GENOMIC DNA]</scope>
</reference>
<dbReference type="Pfam" id="PF00238">
    <property type="entry name" value="Ribosomal_L14"/>
    <property type="match status" value="1"/>
</dbReference>
<evidence type="ECO:0000256" key="3">
    <source>
        <dbReference type="HAMAP-Rule" id="MF_01367"/>
    </source>
</evidence>
<dbReference type="GO" id="GO:0006412">
    <property type="term" value="P:translation"/>
    <property type="evidence" value="ECO:0007669"/>
    <property type="project" value="UniProtKB-UniRule"/>
</dbReference>
<dbReference type="PANTHER" id="PTHR11761:SF3">
    <property type="entry name" value="LARGE RIBOSOMAL SUBUNIT PROTEIN UL14M"/>
    <property type="match status" value="1"/>
</dbReference>
<dbReference type="AlphaFoldDB" id="A0A1F5G1H3"/>
<accession>A0A1F5G1H3</accession>
<comment type="caution">
    <text evidence="6">The sequence shown here is derived from an EMBL/GenBank/DDBJ whole genome shotgun (WGS) entry which is preliminary data.</text>
</comment>
<keyword evidence="3 5" id="KW-0699">rRNA-binding</keyword>
<comment type="function">
    <text evidence="3 5">Binds to 23S rRNA. Forms part of two intersubunit bridges in the 70S ribosome.</text>
</comment>
<dbReference type="Proteomes" id="UP000176628">
    <property type="component" value="Unassembled WGS sequence"/>
</dbReference>
<dbReference type="Gene3D" id="2.40.150.20">
    <property type="entry name" value="Ribosomal protein L14"/>
    <property type="match status" value="1"/>
</dbReference>
<dbReference type="EMBL" id="MFAV01000046">
    <property type="protein sequence ID" value="OGD85733.1"/>
    <property type="molecule type" value="Genomic_DNA"/>
</dbReference>
<dbReference type="CDD" id="cd00337">
    <property type="entry name" value="Ribosomal_uL14"/>
    <property type="match status" value="1"/>
</dbReference>
<dbReference type="InterPro" id="IPR005745">
    <property type="entry name" value="Ribosomal_uL14_bac-type"/>
</dbReference>
<keyword evidence="1 3" id="KW-0689">Ribosomal protein</keyword>
<evidence type="ECO:0000313" key="7">
    <source>
        <dbReference type="Proteomes" id="UP000176628"/>
    </source>
</evidence>
<evidence type="ECO:0000256" key="2">
    <source>
        <dbReference type="ARBA" id="ARBA00023274"/>
    </source>
</evidence>
<dbReference type="GO" id="GO:0022625">
    <property type="term" value="C:cytosolic large ribosomal subunit"/>
    <property type="evidence" value="ECO:0007669"/>
    <property type="project" value="TreeGrafter"/>
</dbReference>
<evidence type="ECO:0000256" key="5">
    <source>
        <dbReference type="RuleBase" id="RU003950"/>
    </source>
</evidence>
<dbReference type="PROSITE" id="PS00049">
    <property type="entry name" value="RIBOSOMAL_L14"/>
    <property type="match status" value="1"/>
</dbReference>
<evidence type="ECO:0000256" key="1">
    <source>
        <dbReference type="ARBA" id="ARBA00022980"/>
    </source>
</evidence>
<name>A0A1F5G1H3_9BACT</name>
<dbReference type="InterPro" id="IPR036853">
    <property type="entry name" value="Ribosomal_uL14_sf"/>
</dbReference>
<dbReference type="SUPFAM" id="SSF50193">
    <property type="entry name" value="Ribosomal protein L14"/>
    <property type="match status" value="1"/>
</dbReference>
<proteinExistence type="inferred from homology"/>
<dbReference type="HAMAP" id="MF_01367">
    <property type="entry name" value="Ribosomal_uL14"/>
    <property type="match status" value="1"/>
</dbReference>
<dbReference type="NCBIfam" id="TIGR01067">
    <property type="entry name" value="rplN_bact"/>
    <property type="match status" value="1"/>
</dbReference>
<comment type="similarity">
    <text evidence="3 4">Belongs to the universal ribosomal protein uL14 family.</text>
</comment>
<gene>
    <name evidence="3" type="primary">rplN</name>
    <name evidence="6" type="ORF">A2Z23_01515</name>
</gene>
<dbReference type="GO" id="GO:0003735">
    <property type="term" value="F:structural constituent of ribosome"/>
    <property type="evidence" value="ECO:0007669"/>
    <property type="project" value="InterPro"/>
</dbReference>
<dbReference type="SMART" id="SM01374">
    <property type="entry name" value="Ribosomal_L14"/>
    <property type="match status" value="1"/>
</dbReference>
<dbReference type="PANTHER" id="PTHR11761">
    <property type="entry name" value="50S/60S RIBOSOMAL PROTEIN L14/L23"/>
    <property type="match status" value="1"/>
</dbReference>
<dbReference type="GO" id="GO:0070180">
    <property type="term" value="F:large ribosomal subunit rRNA binding"/>
    <property type="evidence" value="ECO:0007669"/>
    <property type="project" value="TreeGrafter"/>
</dbReference>